<dbReference type="Gene3D" id="2.60.40.4380">
    <property type="entry name" value="Translational regulator CsrA"/>
    <property type="match status" value="1"/>
</dbReference>
<evidence type="ECO:0000313" key="3">
    <source>
        <dbReference type="Proteomes" id="UP000317429"/>
    </source>
</evidence>
<dbReference type="RefSeq" id="WP_145285785.1">
    <property type="nucleotide sequence ID" value="NZ_CP036291.1"/>
</dbReference>
<dbReference type="EMBL" id="CP036291">
    <property type="protein sequence ID" value="QDU89421.1"/>
    <property type="molecule type" value="Genomic_DNA"/>
</dbReference>
<protein>
    <submittedName>
        <fullName evidence="1">Carbon storage regulator</fullName>
    </submittedName>
</protein>
<dbReference type="SUPFAM" id="SSF117130">
    <property type="entry name" value="CsrA-like"/>
    <property type="match status" value="1"/>
</dbReference>
<dbReference type="OrthoDB" id="9809061at2"/>
<dbReference type="AlphaFoldDB" id="A0A518DD38"/>
<keyword evidence="3" id="KW-1185">Reference proteome</keyword>
<evidence type="ECO:0000313" key="2">
    <source>
        <dbReference type="EMBL" id="QDU89421.1"/>
    </source>
</evidence>
<organism evidence="1 3">
    <name type="scientific">Pirellulimonas nuda</name>
    <dbReference type="NCBI Taxonomy" id="2528009"/>
    <lineage>
        <taxon>Bacteria</taxon>
        <taxon>Pseudomonadati</taxon>
        <taxon>Planctomycetota</taxon>
        <taxon>Planctomycetia</taxon>
        <taxon>Pirellulales</taxon>
        <taxon>Lacipirellulaceae</taxon>
        <taxon>Pirellulimonas</taxon>
    </lineage>
</organism>
<dbReference type="GO" id="GO:0006109">
    <property type="term" value="P:regulation of carbohydrate metabolic process"/>
    <property type="evidence" value="ECO:0007669"/>
    <property type="project" value="InterPro"/>
</dbReference>
<dbReference type="InterPro" id="IPR003751">
    <property type="entry name" value="CsrA"/>
</dbReference>
<dbReference type="Pfam" id="PF02599">
    <property type="entry name" value="CsrA"/>
    <property type="match status" value="1"/>
</dbReference>
<sequence length="61" mass="6535">MVIIERTVGESIRVQGALIHIEQIVGDAVRLGVEADRSISVHRGEVYDAIQRSIAPAGPEG</sequence>
<accession>A0A518DD38</accession>
<dbReference type="GO" id="GO:0003723">
    <property type="term" value="F:RNA binding"/>
    <property type="evidence" value="ECO:0007669"/>
    <property type="project" value="InterPro"/>
</dbReference>
<name>A0A518DD38_9BACT</name>
<dbReference type="GO" id="GO:0006402">
    <property type="term" value="P:mRNA catabolic process"/>
    <property type="evidence" value="ECO:0007669"/>
    <property type="project" value="InterPro"/>
</dbReference>
<proteinExistence type="predicted"/>
<dbReference type="KEGG" id="pnd:Pla175_28110"/>
<dbReference type="KEGG" id="pnd:Pla175_27680"/>
<reference evidence="1 3" key="1">
    <citation type="submission" date="2019-02" db="EMBL/GenBank/DDBJ databases">
        <title>Deep-cultivation of Planctomycetes and their phenomic and genomic characterization uncovers novel biology.</title>
        <authorList>
            <person name="Wiegand S."/>
            <person name="Jogler M."/>
            <person name="Boedeker C."/>
            <person name="Pinto D."/>
            <person name="Vollmers J."/>
            <person name="Rivas-Marin E."/>
            <person name="Kohn T."/>
            <person name="Peeters S.H."/>
            <person name="Heuer A."/>
            <person name="Rast P."/>
            <person name="Oberbeckmann S."/>
            <person name="Bunk B."/>
            <person name="Jeske O."/>
            <person name="Meyerdierks A."/>
            <person name="Storesund J.E."/>
            <person name="Kallscheuer N."/>
            <person name="Luecker S."/>
            <person name="Lage O.M."/>
            <person name="Pohl T."/>
            <person name="Merkel B.J."/>
            <person name="Hornburger P."/>
            <person name="Mueller R.-W."/>
            <person name="Bruemmer F."/>
            <person name="Labrenz M."/>
            <person name="Spormann A.M."/>
            <person name="Op den Camp H."/>
            <person name="Overmann J."/>
            <person name="Amann R."/>
            <person name="Jetten M.S.M."/>
            <person name="Mascher T."/>
            <person name="Medema M.H."/>
            <person name="Devos D.P."/>
            <person name="Kaster A.-K."/>
            <person name="Ovreas L."/>
            <person name="Rohde M."/>
            <person name="Galperin M.Y."/>
            <person name="Jogler C."/>
        </authorList>
    </citation>
    <scope>NUCLEOTIDE SEQUENCE [LARGE SCALE GENOMIC DNA]</scope>
    <source>
        <strain evidence="1 3">Pla175</strain>
    </source>
</reference>
<gene>
    <name evidence="1" type="ORF">Pla175_27680</name>
    <name evidence="2" type="ORF">Pla175_28110</name>
</gene>
<dbReference type="InterPro" id="IPR036107">
    <property type="entry name" value="CsrA_sf"/>
</dbReference>
<evidence type="ECO:0000313" key="1">
    <source>
        <dbReference type="EMBL" id="QDU89379.1"/>
    </source>
</evidence>
<dbReference type="Proteomes" id="UP000317429">
    <property type="component" value="Chromosome"/>
</dbReference>
<dbReference type="EMBL" id="CP036291">
    <property type="protein sequence ID" value="QDU89379.1"/>
    <property type="molecule type" value="Genomic_DNA"/>
</dbReference>